<dbReference type="SUPFAM" id="SSF88713">
    <property type="entry name" value="Glycoside hydrolase/deacetylase"/>
    <property type="match status" value="1"/>
</dbReference>
<dbReference type="Gene3D" id="3.20.20.370">
    <property type="entry name" value="Glycoside hydrolase/deacetylase"/>
    <property type="match status" value="1"/>
</dbReference>
<keyword evidence="2" id="KW-1185">Reference proteome</keyword>
<evidence type="ECO:0008006" key="3">
    <source>
        <dbReference type="Google" id="ProtNLM"/>
    </source>
</evidence>
<accession>A0ABP6HBN0</accession>
<protein>
    <recommendedName>
        <fullName evidence="3">NodB homology domain-containing protein</fullName>
    </recommendedName>
</protein>
<dbReference type="EMBL" id="BAAARN010000005">
    <property type="protein sequence ID" value="GAA2739625.1"/>
    <property type="molecule type" value="Genomic_DNA"/>
</dbReference>
<evidence type="ECO:0000313" key="1">
    <source>
        <dbReference type="EMBL" id="GAA2739625.1"/>
    </source>
</evidence>
<evidence type="ECO:0000313" key="2">
    <source>
        <dbReference type="Proteomes" id="UP001501326"/>
    </source>
</evidence>
<comment type="caution">
    <text evidence="1">The sequence shown here is derived from an EMBL/GenBank/DDBJ whole genome shotgun (WGS) entry which is preliminary data.</text>
</comment>
<reference evidence="2" key="1">
    <citation type="journal article" date="2019" name="Int. J. Syst. Evol. Microbiol.">
        <title>The Global Catalogue of Microorganisms (GCM) 10K type strain sequencing project: providing services to taxonomists for standard genome sequencing and annotation.</title>
        <authorList>
            <consortium name="The Broad Institute Genomics Platform"/>
            <consortium name="The Broad Institute Genome Sequencing Center for Infectious Disease"/>
            <person name="Wu L."/>
            <person name="Ma J."/>
        </authorList>
    </citation>
    <scope>NUCLEOTIDE SEQUENCE [LARGE SCALE GENOMIC DNA]</scope>
    <source>
        <strain evidence="2">JCM 16378</strain>
    </source>
</reference>
<dbReference type="InterPro" id="IPR011330">
    <property type="entry name" value="Glyco_hydro/deAcase_b/a-brl"/>
</dbReference>
<gene>
    <name evidence="1" type="ORF">GCM10009867_36480</name>
</gene>
<name>A0ABP6HBN0_9MICO</name>
<proteinExistence type="predicted"/>
<dbReference type="RefSeq" id="WP_344196118.1">
    <property type="nucleotide sequence ID" value="NZ_BAAARN010000005.1"/>
</dbReference>
<dbReference type="Proteomes" id="UP001501326">
    <property type="component" value="Unassembled WGS sequence"/>
</dbReference>
<organism evidence="1 2">
    <name type="scientific">Pedococcus aerophilus</name>
    <dbReference type="NCBI Taxonomy" id="436356"/>
    <lineage>
        <taxon>Bacteria</taxon>
        <taxon>Bacillati</taxon>
        <taxon>Actinomycetota</taxon>
        <taxon>Actinomycetes</taxon>
        <taxon>Micrococcales</taxon>
        <taxon>Intrasporangiaceae</taxon>
        <taxon>Pedococcus</taxon>
    </lineage>
</organism>
<sequence>MNTLTHDYQRTAFADGRFLRVVNWHNTPEGGRATLRAELVWYLERYHPVLPEDLDRFTDTGRWHLDRPGFIPVFYDSYLNNATVAAPVCDELGLTAWFFPTTAILSIPPAEQAALAEQHHFSILEEERGQPAFAMTWDDLAVIARRHVVAAHTATHAAAKDITTPEDVEREISTPIRLITELTGVVPPAFAFLFGTPPVVGTLAGDAVLGSGVRYATTNTSYLRIAD</sequence>